<dbReference type="GO" id="GO:0071897">
    <property type="term" value="P:DNA biosynthetic process"/>
    <property type="evidence" value="ECO:0007669"/>
    <property type="project" value="UniProtKB-ARBA"/>
</dbReference>
<reference evidence="3 4" key="1">
    <citation type="submission" date="2015-04" db="EMBL/GenBank/DDBJ databases">
        <title>Lasius niger genome sequencing.</title>
        <authorList>
            <person name="Konorov E.A."/>
            <person name="Nikitin M.A."/>
            <person name="Kirill M.V."/>
            <person name="Chang P."/>
        </authorList>
    </citation>
    <scope>NUCLEOTIDE SEQUENCE [LARGE SCALE GENOMIC DNA]</scope>
    <source>
        <tissue evidence="3">Whole</tissue>
    </source>
</reference>
<dbReference type="PANTHER" id="PTHR19446">
    <property type="entry name" value="REVERSE TRANSCRIPTASES"/>
    <property type="match status" value="1"/>
</dbReference>
<accession>A0A0J7N7X2</accession>
<dbReference type="SUPFAM" id="SSF56672">
    <property type="entry name" value="DNA/RNA polymerases"/>
    <property type="match status" value="1"/>
</dbReference>
<feature type="domain" description="Reverse transcriptase" evidence="2">
    <location>
        <begin position="60"/>
        <end position="161"/>
    </location>
</feature>
<dbReference type="PaxDb" id="67767-A0A0J7N7X2"/>
<dbReference type="AlphaFoldDB" id="A0A0J7N7X2"/>
<organism evidence="3 4">
    <name type="scientific">Lasius niger</name>
    <name type="common">Black garden ant</name>
    <dbReference type="NCBI Taxonomy" id="67767"/>
    <lineage>
        <taxon>Eukaryota</taxon>
        <taxon>Metazoa</taxon>
        <taxon>Ecdysozoa</taxon>
        <taxon>Arthropoda</taxon>
        <taxon>Hexapoda</taxon>
        <taxon>Insecta</taxon>
        <taxon>Pterygota</taxon>
        <taxon>Neoptera</taxon>
        <taxon>Endopterygota</taxon>
        <taxon>Hymenoptera</taxon>
        <taxon>Apocrita</taxon>
        <taxon>Aculeata</taxon>
        <taxon>Formicoidea</taxon>
        <taxon>Formicidae</taxon>
        <taxon>Formicinae</taxon>
        <taxon>Lasius</taxon>
        <taxon>Lasius</taxon>
    </lineage>
</organism>
<proteinExistence type="predicted"/>
<evidence type="ECO:0000256" key="1">
    <source>
        <dbReference type="SAM" id="MobiDB-lite"/>
    </source>
</evidence>
<dbReference type="OrthoDB" id="7555213at2759"/>
<name>A0A0J7N7X2_LASNI</name>
<evidence type="ECO:0000313" key="4">
    <source>
        <dbReference type="Proteomes" id="UP000036403"/>
    </source>
</evidence>
<evidence type="ECO:0000259" key="2">
    <source>
        <dbReference type="Pfam" id="PF00078"/>
    </source>
</evidence>
<dbReference type="InterPro" id="IPR000477">
    <property type="entry name" value="RT_dom"/>
</dbReference>
<comment type="caution">
    <text evidence="3">The sequence shown here is derived from an EMBL/GenBank/DDBJ whole genome shotgun (WGS) entry which is preliminary data.</text>
</comment>
<dbReference type="EMBL" id="LBMM01008601">
    <property type="protein sequence ID" value="KMQ88760.1"/>
    <property type="molecule type" value="Genomic_DNA"/>
</dbReference>
<evidence type="ECO:0000313" key="3">
    <source>
        <dbReference type="EMBL" id="KMQ88760.1"/>
    </source>
</evidence>
<sequence length="179" mass="19933">MDRGLGCYRGRTGQSHQKLGHPVRTSLRQLFSSCLKQGEFPPVWRSTKLVLLKAGRTAVPSAYRPICLLDETGKLFERIIADCLVQHLTRKVPGLHEEQYGFREGRSTIDAIIRIKSLMESITAEGRVALAVSLDIVNAFSTLSWEQVGEAMTYFGFPQYLVETPGNGKLLPEQETGVP</sequence>
<feature type="region of interest" description="Disordered" evidence="1">
    <location>
        <begin position="1"/>
        <end position="20"/>
    </location>
</feature>
<dbReference type="Pfam" id="PF00078">
    <property type="entry name" value="RVT_1"/>
    <property type="match status" value="1"/>
</dbReference>
<gene>
    <name evidence="3" type="ORF">RF55_11695</name>
</gene>
<dbReference type="Proteomes" id="UP000036403">
    <property type="component" value="Unassembled WGS sequence"/>
</dbReference>
<protein>
    <submittedName>
        <fullName evidence="3">Reverse</fullName>
    </submittedName>
</protein>
<keyword evidence="4" id="KW-1185">Reference proteome</keyword>
<dbReference type="InterPro" id="IPR043502">
    <property type="entry name" value="DNA/RNA_pol_sf"/>
</dbReference>
<dbReference type="STRING" id="67767.A0A0J7N7X2"/>